<organism evidence="1 2">
    <name type="scientific">Roseiconus lacunae</name>
    <dbReference type="NCBI Taxonomy" id="2605694"/>
    <lineage>
        <taxon>Bacteria</taxon>
        <taxon>Pseudomonadati</taxon>
        <taxon>Planctomycetota</taxon>
        <taxon>Planctomycetia</taxon>
        <taxon>Pirellulales</taxon>
        <taxon>Pirellulaceae</taxon>
        <taxon>Roseiconus</taxon>
    </lineage>
</organism>
<comment type="caution">
    <text evidence="1">The sequence shown here is derived from an EMBL/GenBank/DDBJ whole genome shotgun (WGS) entry which is preliminary data.</text>
</comment>
<protein>
    <submittedName>
        <fullName evidence="1">DUF1579 family protein</fullName>
    </submittedName>
</protein>
<dbReference type="EMBL" id="JASZZN010000005">
    <property type="protein sequence ID" value="MDM4015613.1"/>
    <property type="molecule type" value="Genomic_DNA"/>
</dbReference>
<evidence type="ECO:0000313" key="2">
    <source>
        <dbReference type="Proteomes" id="UP001239462"/>
    </source>
</evidence>
<evidence type="ECO:0000313" key="1">
    <source>
        <dbReference type="EMBL" id="MDM4015613.1"/>
    </source>
</evidence>
<sequence length="162" mass="18649">MSDAIKQLWSRLPGRWHGFCRTWFEPNKLADESEIGGTIEPLINDHFLKHRYRGSINGKARSGEELLAYNEITNQWQCSWLDSFHMSKALMFSQGQPTERGFEVFGQYDVGQGQPAWGWRTRVELVDDNQLLLTAFNVTPEGEEAKALETHYQRVSPPPSFC</sequence>
<dbReference type="InterPro" id="IPR011473">
    <property type="entry name" value="DUF1579"/>
</dbReference>
<name>A0ABT7PGJ0_9BACT</name>
<accession>A0ABT7PGJ0</accession>
<gene>
    <name evidence="1" type="ORF">QTN89_09250</name>
</gene>
<dbReference type="RefSeq" id="WP_149495659.1">
    <property type="nucleotide sequence ID" value="NZ_JASZZN010000005.1"/>
</dbReference>
<dbReference type="Proteomes" id="UP001239462">
    <property type="component" value="Unassembled WGS sequence"/>
</dbReference>
<reference evidence="1 2" key="1">
    <citation type="submission" date="2023-06" db="EMBL/GenBank/DDBJ databases">
        <title>Roseiconus lacunae JC819 isolated from Gulf of Mannar region, Tamil Nadu.</title>
        <authorList>
            <person name="Pk S."/>
            <person name="Ch S."/>
            <person name="Ch V.R."/>
        </authorList>
    </citation>
    <scope>NUCLEOTIDE SEQUENCE [LARGE SCALE GENOMIC DNA]</scope>
    <source>
        <strain evidence="1 2">JC819</strain>
    </source>
</reference>
<dbReference type="Pfam" id="PF07617">
    <property type="entry name" value="DUF1579"/>
    <property type="match status" value="1"/>
</dbReference>
<keyword evidence="2" id="KW-1185">Reference proteome</keyword>
<proteinExistence type="predicted"/>